<organism evidence="1 2">
    <name type="scientific">Candidatus Fimiplasma intestinipullorum</name>
    <dbReference type="NCBI Taxonomy" id="2840825"/>
    <lineage>
        <taxon>Bacteria</taxon>
        <taxon>Bacillati</taxon>
        <taxon>Bacillota</taxon>
        <taxon>Clostridia</taxon>
        <taxon>Eubacteriales</taxon>
        <taxon>Candidatus Fimiplasma</taxon>
    </lineage>
</organism>
<reference evidence="1" key="2">
    <citation type="journal article" date="2021" name="PeerJ">
        <title>Extensive microbial diversity within the chicken gut microbiome revealed by metagenomics and culture.</title>
        <authorList>
            <person name="Gilroy R."/>
            <person name="Ravi A."/>
            <person name="Getino M."/>
            <person name="Pursley I."/>
            <person name="Horton D.L."/>
            <person name="Alikhan N.F."/>
            <person name="Baker D."/>
            <person name="Gharbi K."/>
            <person name="Hall N."/>
            <person name="Watson M."/>
            <person name="Adriaenssens E.M."/>
            <person name="Foster-Nyarko E."/>
            <person name="Jarju S."/>
            <person name="Secka A."/>
            <person name="Antonio M."/>
            <person name="Oren A."/>
            <person name="Chaudhuri R.R."/>
            <person name="La Ragione R."/>
            <person name="Hildebrand F."/>
            <person name="Pallen M.J."/>
        </authorList>
    </citation>
    <scope>NUCLEOTIDE SEQUENCE</scope>
    <source>
        <strain evidence="1">CHK195-11698</strain>
    </source>
</reference>
<evidence type="ECO:0000313" key="1">
    <source>
        <dbReference type="EMBL" id="HIU13473.1"/>
    </source>
</evidence>
<accession>A0A9D1HN53</accession>
<gene>
    <name evidence="1" type="ORF">IAD15_05330</name>
</gene>
<evidence type="ECO:0000313" key="2">
    <source>
        <dbReference type="Proteomes" id="UP000824175"/>
    </source>
</evidence>
<dbReference type="EMBL" id="DVMJ01000046">
    <property type="protein sequence ID" value="HIU13473.1"/>
    <property type="molecule type" value="Genomic_DNA"/>
</dbReference>
<dbReference type="AlphaFoldDB" id="A0A9D1HN53"/>
<name>A0A9D1HN53_9FIRM</name>
<protein>
    <submittedName>
        <fullName evidence="1">Uncharacterized protein</fullName>
    </submittedName>
</protein>
<reference evidence="1" key="1">
    <citation type="submission" date="2020-10" db="EMBL/GenBank/DDBJ databases">
        <authorList>
            <person name="Gilroy R."/>
        </authorList>
    </citation>
    <scope>NUCLEOTIDE SEQUENCE</scope>
    <source>
        <strain evidence="1">CHK195-11698</strain>
    </source>
</reference>
<comment type="caution">
    <text evidence="1">The sequence shown here is derived from an EMBL/GenBank/DDBJ whole genome shotgun (WGS) entry which is preliminary data.</text>
</comment>
<sequence length="112" mass="12545">MDSMITQCLNKTEITAPCNQNSHFDSLSKEKQEQLIEWCKANFNAIKTFNDGVTSFDLKKAFSCDPKGFYITNGQLKGAMEKAGFSLKATRDGVNAKFNISKTSPFFKKETV</sequence>
<proteinExistence type="predicted"/>
<dbReference type="Proteomes" id="UP000824175">
    <property type="component" value="Unassembled WGS sequence"/>
</dbReference>